<dbReference type="Pfam" id="PF00353">
    <property type="entry name" value="HemolysinCabind"/>
    <property type="match status" value="24"/>
</dbReference>
<evidence type="ECO:0000259" key="5">
    <source>
        <dbReference type="Pfam" id="PF06594"/>
    </source>
</evidence>
<evidence type="ECO:0000256" key="2">
    <source>
        <dbReference type="ARBA" id="ARBA00022525"/>
    </source>
</evidence>
<dbReference type="Pfam" id="PF06594">
    <property type="entry name" value="HCBP_related"/>
    <property type="match status" value="4"/>
</dbReference>
<dbReference type="InterPro" id="IPR010566">
    <property type="entry name" value="Haemolys_ca-bd"/>
</dbReference>
<dbReference type="PANTHER" id="PTHR38340:SF1">
    <property type="entry name" value="S-LAYER PROTEIN"/>
    <property type="match status" value="1"/>
</dbReference>
<feature type="region of interest" description="Disordered" evidence="4">
    <location>
        <begin position="1654"/>
        <end position="1714"/>
    </location>
</feature>
<dbReference type="InterPro" id="IPR029058">
    <property type="entry name" value="AB_hydrolase_fold"/>
</dbReference>
<feature type="region of interest" description="Disordered" evidence="4">
    <location>
        <begin position="2918"/>
        <end position="2937"/>
    </location>
</feature>
<evidence type="ECO:0000313" key="7">
    <source>
        <dbReference type="Proteomes" id="UP000238261"/>
    </source>
</evidence>
<feature type="domain" description="Haemolysin-type calcium binding-related" evidence="5">
    <location>
        <begin position="1252"/>
        <end position="1292"/>
    </location>
</feature>
<dbReference type="RefSeq" id="WP_146093620.1">
    <property type="nucleotide sequence ID" value="NZ_CP043476.1"/>
</dbReference>
<feature type="region of interest" description="Disordered" evidence="4">
    <location>
        <begin position="2513"/>
        <end position="2551"/>
    </location>
</feature>
<organism evidence="6 7">
    <name type="scientific">Xanthomonas hyacinthi</name>
    <dbReference type="NCBI Taxonomy" id="56455"/>
    <lineage>
        <taxon>Bacteria</taxon>
        <taxon>Pseudomonadati</taxon>
        <taxon>Pseudomonadota</taxon>
        <taxon>Gammaproteobacteria</taxon>
        <taxon>Lysobacterales</taxon>
        <taxon>Lysobacteraceae</taxon>
        <taxon>Xanthomonas</taxon>
    </lineage>
</organism>
<dbReference type="GO" id="GO:0005576">
    <property type="term" value="C:extracellular region"/>
    <property type="evidence" value="ECO:0007669"/>
    <property type="project" value="UniProtKB-SubCell"/>
</dbReference>
<keyword evidence="3" id="KW-0106">Calcium</keyword>
<reference evidence="7" key="1">
    <citation type="submission" date="2016-08" db="EMBL/GenBank/DDBJ databases">
        <authorList>
            <person name="Merda D."/>
            <person name="Briand M."/>
            <person name="Taghouti G."/>
            <person name="Carrere S."/>
            <person name="Gouzy J."/>
            <person name="Portier P."/>
            <person name="Jacques M.-A."/>
            <person name="Fischer-Le Saux M."/>
        </authorList>
    </citation>
    <scope>NUCLEOTIDE SEQUENCE [LARGE SCALE GENOMIC DNA]</scope>
    <source>
        <strain evidence="7">CFBP1156</strain>
    </source>
</reference>
<feature type="region of interest" description="Disordered" evidence="4">
    <location>
        <begin position="1159"/>
        <end position="1196"/>
    </location>
</feature>
<accession>A0A2S7EPW9</accession>
<dbReference type="GO" id="GO:0005509">
    <property type="term" value="F:calcium ion binding"/>
    <property type="evidence" value="ECO:0007669"/>
    <property type="project" value="InterPro"/>
</dbReference>
<feature type="domain" description="Haemolysin-type calcium binding-related" evidence="5">
    <location>
        <begin position="1565"/>
        <end position="1609"/>
    </location>
</feature>
<feature type="domain" description="Haemolysin-type calcium binding-related" evidence="5">
    <location>
        <begin position="1399"/>
        <end position="1443"/>
    </location>
</feature>
<dbReference type="Proteomes" id="UP000238261">
    <property type="component" value="Unassembled WGS sequence"/>
</dbReference>
<protein>
    <recommendedName>
        <fullName evidence="5">Haemolysin-type calcium binding-related domain-containing protein</fullName>
    </recommendedName>
</protein>
<dbReference type="PROSITE" id="PS00330">
    <property type="entry name" value="HEMOLYSIN_CALCIUM"/>
    <property type="match status" value="17"/>
</dbReference>
<dbReference type="Pfam" id="PF26363">
    <property type="entry name" value="Phospholipase-like"/>
    <property type="match status" value="1"/>
</dbReference>
<feature type="compositionally biased region" description="Low complexity" evidence="4">
    <location>
        <begin position="2920"/>
        <end position="2937"/>
    </location>
</feature>
<keyword evidence="7" id="KW-1185">Reference proteome</keyword>
<dbReference type="PRINTS" id="PR00313">
    <property type="entry name" value="CABNDNGRPT"/>
</dbReference>
<dbReference type="SUPFAM" id="SSF51120">
    <property type="entry name" value="beta-Roll"/>
    <property type="match status" value="13"/>
</dbReference>
<name>A0A2S7EPW9_9XANT</name>
<dbReference type="Gene3D" id="2.150.10.10">
    <property type="entry name" value="Serralysin-like metalloprotease, C-terminal"/>
    <property type="match status" value="14"/>
</dbReference>
<sequence>MASVSEYAQLSARVYNRTPENRTVLTNGWVEVSWLPDDPATGFSAGVYKKGNEIVISFAGTNDMSEDVLEDLTSGVGFASVQSMQAALLLMQVMADSANAGATITLTGHSLGGGIASVIAVLFDLNATTFDQAPFELVAENIDYLKALKNYLAEKGYSSDSLNAYVDDYVDRFAERENNVASYYLEGEFLNALRFPGTSISGSETAISVGDPSGVLPTDLHSMNLLNATLISSTFKAGLVKQEQALAAFFDTSLYAKNPTTSNEVDFIAWMLNSQLLEAQGGSSTGVLGALGEDLLRLGNTGTAEDDALNAGLLAALTEYYRYTSDGASSMLVGVETGGFRMDLFKIASGADGRGRDRLISEVKDWLYDEVAPDAKPKDFERISVQSGDAGLQLDASADARADLVLGGLSSDQISSGAGDDSLFGLDGDDTLRGGTGADLIYGGDDGDTLYAGTDEGDTDASKNELYGGWGNDKLYGSAGNDLINGGDDADILHGGDGFDLYKVDNLDTLMDTDGRGAVYRGNFQLTGGTRKEADPENTYNGRGDTYVLDGTTLTINGGLTIEEFENGDLGIFLTTEPDDEDKPDMGPAETRASPLTIDLDGNGVSTVAYSSRRYFDHDGNGLAESTAWVGASDGLLVRDLNGNGVIDNGRELFGSNTRLSDGSLAANGFVALGELDDNHDGVVDANDAAFASLRIWRDANGNGVTDAGELLSIADAGIAGFRTAWSASSLVDANGQAHQQVGSAVRIDGGNAAMSDVWYTTDPSERINQVEVSPGALLDVLQSPDAKAFGNLIDLRQALATDPGLVAMLDAYLAEPSETARNGLLKSLIFRWAGVSDIVPTSRGGNVDARELAVVELLSARPYTNQYTPNDPIPRQEAGNLLTSEFNKFRQYVDAQLRAQADYAGSGIFLGGFASGYTHAMIDWNAFKAYMIAAQDGGQTTAVIDLVVLSTALSAYSPTLRGQLDAAYVELTIARPAIAPLLDVLSAVTGTDQADVLYGGGGKDAVNGGKGDDALYGQGGDDIYVYRPGDGNDRIFDSAGTDQIYFMGGIVPGDLSLSRDISSIIIHVNSGGVTGEIRINNVYEGTEGALREGVIEQFRFEDGTTWSQAQILAAVVQQATEGDDGLYGTTLGETLDGLGGNDDIAGYGGDDIIRGRGGNDTLGGGGGNDVVEGGDGNDGLEGGTGDDVLTGGLGNDSLSGGGGNDVYVFALGDGQDTINNYDAGQSRMDVLSFGAGVDPSVVTARRSGNSLVLTIAGTDDRITVTNYFDGDAAGASRLDEIRFADAANTIWHVAAIKAMVLAATAGDDILTGYDSADSLAGAAGNDALSGKSGDDVLIGGVGNDVLSGGAGNDLYVFQLGDGQDTIENYDAASGRLDALSFGPGIDPASVTARRVGNNLVLSIAGVSDQVSVSNFFIGDGTGAYRLDEVRFADAAATVWNVDTIKALVLVPTADADSLSGYAGDDALSGAGGNDTLYGNEGADTLQGDAGNDHLDGGAGNDVLAGGSGNDVLVGGGGSDTYRFDLGGGQDTVSNYDSSQGRLDALQFGAGIAPADVTARRINDDLVLAISGTSDRVTITNHFLSDGTSGYQIDEIRFAATDAPVWDQATIRALVLAPTEGDDVLRGYETADVLAGGGGNDLLDGRGGADLLQGEAGDDTLFGGEGSDTLLGSDGKDTLDGESADDVLDGGQGEDILRGGAGNDHLTGGLSDDQLQGGAGNDAYHFSAGDGRDSIRDNDGLNTIYLSGLPLDQVYFRREDTALAVYFLNSPDDRIRLEDFFDPTTQLARFPLTVDLGNGQQRLLDADALNQASLAGTAMDDVILGNTLDNVIAALAGNDTVRAGGGADELDGGEGDDLLYGESGNDVLKGGAGSDLLDGGTGADLMQGGDGDDTYFVDDVADIVSEIGTSGSDTLQASVDYTLAQNVETLVLVGDAALDGTGNDTDNTLVGNTGDNHVRGLAGNDVLSGGYGNDFLEGNDGNDLLDGGAGADRMEGGDGDDTYEVDDASDIIVELAGQGLEVVHSTAYEYTLSSGIERIELVEGSGARTAVGSADNNALIGNTDDNVLDGAGGDDYLAGGAGDDVYVVDSAGDQVTELDGEGVDTVQSSVDYTLGAPLENLLLTGNANLDGTGNDGDNVLVGNAGANRLDGGLGGDDLYGGEGDDYFINDSNQDWIYEYAGEGIDTVERRYETNLVLSANAENLILAAGITTGNGNELDNTLTGNAGNNTLGGWDGADLLYGLDGDDNLFGGTGTDILHGGNGADYLDGGEEVDQLVGGGGNDIYVTDNSADIVLEAAAAGADQVQTTASYVLSANIENLFLMGTDAIDGAGNDLDNYIAGNSAANVVQGGGGSDTIVAGGGNDTLYGGTGDDKYVFDASSGSDVIDNSDGGFDGVFFSNGITRERLTFGRDGDDLLIFVDAASTPSVRVLNHFLGGNAAIDYVQPDGGFYLTTAEINQIVAGDGTGGQFDQVIQGTAAGEQLVGGTGKDLVEGLAGADTLFGMGGDDTLRGGEGNDYLSGGNGSGTSSGNDTLEGGAGNDTLRGEDGSNTLIGGAGDDQYVYGGGIDVIDNTGGGTDWLFFQNGITAAQLGFTRSGDDLVITVNGNASQRVTVTGHFLGGDMALDFLQPASGSALNTAAINALVTNNGGGDPGGGTPGTGNDADYPSVETGTAAGEQIVGTSGRDLIKGLGGADTLFGMGADDKLDGGDGDDYLSGGNGSFSGSGTDILIGGAGNDQLVGEDGDDVLFGGVGDDTYFYAAGSGADTVDNTGGGTDWLYFDGIARTQLTYHRDGDDLVVRVDGDASQQIRVLDHFLGGEHAIAYVQPGDGGYAISAATIAGQLTPMGAASRTAAPMALDAVELQPMGIDEAAHLALAIEAFAIDAPVVKAPVLAETLSVPIAGRPLEVVVTSTAPVAGRAEPGPSAPQAAPAAPAADIPAAQTELQQLVESLASFSSQGGLSAANDMALDEPLVAIGAIQNWRDRRRSDSLHVRQLEL</sequence>
<evidence type="ECO:0000256" key="1">
    <source>
        <dbReference type="ARBA" id="ARBA00004613"/>
    </source>
</evidence>
<keyword evidence="2" id="KW-0964">Secreted</keyword>
<dbReference type="PANTHER" id="PTHR38340">
    <property type="entry name" value="S-LAYER PROTEIN"/>
    <property type="match status" value="1"/>
</dbReference>
<proteinExistence type="predicted"/>
<dbReference type="EMBL" id="MDEG01000033">
    <property type="protein sequence ID" value="PPU95160.1"/>
    <property type="molecule type" value="Genomic_DNA"/>
</dbReference>
<dbReference type="Gene3D" id="3.40.50.1820">
    <property type="entry name" value="alpha/beta hydrolase"/>
    <property type="match status" value="1"/>
</dbReference>
<comment type="subcellular location">
    <subcellularLocation>
        <location evidence="1">Secreted</location>
    </subcellularLocation>
</comment>
<dbReference type="InterPro" id="IPR018511">
    <property type="entry name" value="Hemolysin-typ_Ca-bd_CS"/>
</dbReference>
<feature type="domain" description="Haemolysin-type calcium binding-related" evidence="5">
    <location>
        <begin position="1066"/>
        <end position="1111"/>
    </location>
</feature>
<dbReference type="InterPro" id="IPR001343">
    <property type="entry name" value="Hemolysn_Ca-bd"/>
</dbReference>
<dbReference type="InterPro" id="IPR011049">
    <property type="entry name" value="Serralysin-like_metalloprot_C"/>
</dbReference>
<dbReference type="OrthoDB" id="1676884at2"/>
<evidence type="ECO:0000256" key="4">
    <source>
        <dbReference type="SAM" id="MobiDB-lite"/>
    </source>
</evidence>
<evidence type="ECO:0000313" key="6">
    <source>
        <dbReference type="EMBL" id="PPU95160.1"/>
    </source>
</evidence>
<gene>
    <name evidence="6" type="ORF">XhyaCFBP1156_19695</name>
</gene>
<dbReference type="InterPro" id="IPR050557">
    <property type="entry name" value="RTX_toxin/Mannuronan_C5-epim"/>
</dbReference>
<dbReference type="SUPFAM" id="SSF53474">
    <property type="entry name" value="alpha/beta-Hydrolases"/>
    <property type="match status" value="1"/>
</dbReference>
<comment type="caution">
    <text evidence="6">The sequence shown here is derived from an EMBL/GenBank/DDBJ whole genome shotgun (WGS) entry which is preliminary data.</text>
</comment>
<evidence type="ECO:0000256" key="3">
    <source>
        <dbReference type="ARBA" id="ARBA00022837"/>
    </source>
</evidence>